<organism evidence="2">
    <name type="scientific">Mesocestoides corti</name>
    <name type="common">Flatworm</name>
    <dbReference type="NCBI Taxonomy" id="53468"/>
    <lineage>
        <taxon>Eukaryota</taxon>
        <taxon>Metazoa</taxon>
        <taxon>Spiralia</taxon>
        <taxon>Lophotrochozoa</taxon>
        <taxon>Platyhelminthes</taxon>
        <taxon>Cestoda</taxon>
        <taxon>Eucestoda</taxon>
        <taxon>Cyclophyllidea</taxon>
        <taxon>Mesocestoididae</taxon>
        <taxon>Mesocestoides</taxon>
    </lineage>
</organism>
<proteinExistence type="predicted"/>
<evidence type="ECO:0000313" key="1">
    <source>
        <dbReference type="WBParaSite" id="MCU_008249-RA"/>
    </source>
</evidence>
<sequence length="76" mass="8608">MLSSGRSFLNNYGPTEGLNSANNCIFFGCFISEFALKWKLSQALGRFLGVFCLRVLLQCAIYSRRPLTIFDKSVYL</sequence>
<dbReference type="PROSITE" id="PS51257">
    <property type="entry name" value="PROKAR_LIPOPROTEIN"/>
    <property type="match status" value="1"/>
</dbReference>
<protein>
    <submittedName>
        <fullName evidence="1 2">Uncharacterized protein</fullName>
    </submittedName>
</protein>
<reference evidence="1 2" key="1">
    <citation type="submission" date="2019-11" db="UniProtKB">
        <authorList>
            <consortium name="WormBaseParasite"/>
        </authorList>
    </citation>
    <scope>IDENTIFICATION</scope>
</reference>
<dbReference type="WBParaSite" id="MCU_008249-RA">
    <property type="protein sequence ID" value="MCU_008249-RA"/>
    <property type="gene ID" value="MCU_008249"/>
</dbReference>
<name>A0A5K3FGG5_MESCO</name>
<dbReference type="WBParaSite" id="MCU_008249-RB">
    <property type="protein sequence ID" value="MCU_008249-RB"/>
    <property type="gene ID" value="MCU_008249"/>
</dbReference>
<dbReference type="AlphaFoldDB" id="A0A5K3FGG5"/>
<evidence type="ECO:0000313" key="2">
    <source>
        <dbReference type="WBParaSite" id="MCU_008249-RB"/>
    </source>
</evidence>
<accession>A0A5K3FGG5</accession>